<keyword evidence="15 21" id="KW-0472">Membrane</keyword>
<accession>A0AAW1KXG0</accession>
<evidence type="ECO:0000256" key="12">
    <source>
        <dbReference type="ARBA" id="ARBA00022777"/>
    </source>
</evidence>
<keyword evidence="5" id="KW-1003">Cell membrane</keyword>
<dbReference type="InterPro" id="IPR013320">
    <property type="entry name" value="ConA-like_dom_sf"/>
</dbReference>
<dbReference type="FunFam" id="2.60.120.200:FF:000096">
    <property type="entry name" value="L-type lectin-domain containing receptor kinase V.9"/>
    <property type="match status" value="1"/>
</dbReference>
<dbReference type="PROSITE" id="PS00108">
    <property type="entry name" value="PROTEIN_KINASE_ST"/>
    <property type="match status" value="1"/>
</dbReference>
<name>A0AAW1KXG0_SAPOF</name>
<dbReference type="GO" id="GO:0004674">
    <property type="term" value="F:protein serine/threonine kinase activity"/>
    <property type="evidence" value="ECO:0007669"/>
    <property type="project" value="UniProtKB-KW"/>
</dbReference>
<keyword evidence="16" id="KW-0675">Receptor</keyword>
<dbReference type="Proteomes" id="UP001443914">
    <property type="component" value="Unassembled WGS sequence"/>
</dbReference>
<dbReference type="PROSITE" id="PS00107">
    <property type="entry name" value="PROTEIN_KINASE_ATP"/>
    <property type="match status" value="1"/>
</dbReference>
<dbReference type="InterPro" id="IPR050528">
    <property type="entry name" value="L-type_Lectin-RKs"/>
</dbReference>
<evidence type="ECO:0000256" key="16">
    <source>
        <dbReference type="ARBA" id="ARBA00023170"/>
    </source>
</evidence>
<keyword evidence="25" id="KW-1185">Reference proteome</keyword>
<keyword evidence="11 20" id="KW-0547">Nucleotide-binding</keyword>
<dbReference type="AlphaFoldDB" id="A0AAW1KXG0"/>
<dbReference type="SUPFAM" id="SSF49899">
    <property type="entry name" value="Concanavalin A-like lectins/glucanases"/>
    <property type="match status" value="1"/>
</dbReference>
<evidence type="ECO:0000256" key="13">
    <source>
        <dbReference type="ARBA" id="ARBA00022840"/>
    </source>
</evidence>
<evidence type="ECO:0000256" key="8">
    <source>
        <dbReference type="ARBA" id="ARBA00022692"/>
    </source>
</evidence>
<gene>
    <name evidence="24" type="ORF">RND81_05G265100</name>
</gene>
<evidence type="ECO:0000313" key="25">
    <source>
        <dbReference type="Proteomes" id="UP001443914"/>
    </source>
</evidence>
<dbReference type="FunFam" id="1.10.510.10:FF:000108">
    <property type="entry name" value="L-type lectin-domain containing receptor kinase S.4"/>
    <property type="match status" value="1"/>
</dbReference>
<dbReference type="Gene3D" id="1.10.510.10">
    <property type="entry name" value="Transferase(Phosphotransferase) domain 1"/>
    <property type="match status" value="1"/>
</dbReference>
<sequence length="663" mass="74241">MEGFLKPHIFIAISCMTLAFTSCNKNWKQFTYNGFQKAEIRVDGVARVHPNGLLQLTNTSGEVKGHAFDPIPLQLGLPSSLSFSTTFVFAMFPELQFIGGQGIAFVFSPSMDFSYATAAQYFGLFNTSTNGKSSNHIFAVELDSMQNLEFGDIDSNHVGIDVNNLRSIASASAGYFSDAEKRKKSLNLRSAEPIQIWIDYDDIDIVVKVTMAPLGLPRPSKPLLSSRVNLSQVFRDTMYVGFASATSPSANSHYVLGWSFSQGRESRAQSLDLSKLPPLPRFGSKRRKMSRLSTILVIVTPTTIITICLGIYLRWRKKYEEILENWEREYVVQRFSYKDLYKATKGFKDKEVLGIGGFGKVYKGMIPSTNADVAVKKVSHSSDHGMKEFVTEIACMGRLRHRNLVQLLGYCRRKGELFLVYDYMLNGSLDKYLYNNEKPNLSWSERFKIIKGLASALVYLHEEWEQVVVHRDVKPSNVLLDANMNARLGDFGLARLYDHGTNPHKTRVVGTLGYLAPELSRRGKATPTTDVFSFGITVLEIACGRSPLSTLRGQEYNLSDWVYECWIRGDVVETSDPKLGGNYVAEEMELVLKLGMICSQPRPERRPSMRQVMQFLNGDATLPEINLYDATFVASTSGNSTLLSSPEGLSTSYSIDSVLLFGR</sequence>
<dbReference type="PROSITE" id="PS51257">
    <property type="entry name" value="PROKAR_LIPOPROTEIN"/>
    <property type="match status" value="1"/>
</dbReference>
<evidence type="ECO:0000256" key="20">
    <source>
        <dbReference type="PROSITE-ProRule" id="PRU10141"/>
    </source>
</evidence>
<proteinExistence type="inferred from homology"/>
<dbReference type="Gene3D" id="3.30.200.20">
    <property type="entry name" value="Phosphorylase Kinase, domain 1"/>
    <property type="match status" value="1"/>
</dbReference>
<evidence type="ECO:0000256" key="15">
    <source>
        <dbReference type="ARBA" id="ARBA00023136"/>
    </source>
</evidence>
<keyword evidence="9 22" id="KW-0732">Signal</keyword>
<feature type="domain" description="Protein kinase" evidence="23">
    <location>
        <begin position="347"/>
        <end position="622"/>
    </location>
</feature>
<evidence type="ECO:0000256" key="9">
    <source>
        <dbReference type="ARBA" id="ARBA00022729"/>
    </source>
</evidence>
<comment type="similarity">
    <text evidence="3">In the C-terminal section; belongs to the protein kinase superfamily. Ser/Thr protein kinase family.</text>
</comment>
<evidence type="ECO:0000256" key="17">
    <source>
        <dbReference type="ARBA" id="ARBA00023180"/>
    </source>
</evidence>
<evidence type="ECO:0000256" key="18">
    <source>
        <dbReference type="ARBA" id="ARBA00047899"/>
    </source>
</evidence>
<dbReference type="InterPro" id="IPR008271">
    <property type="entry name" value="Ser/Thr_kinase_AS"/>
</dbReference>
<evidence type="ECO:0000256" key="6">
    <source>
        <dbReference type="ARBA" id="ARBA00022527"/>
    </source>
</evidence>
<keyword evidence="8 21" id="KW-0812">Transmembrane</keyword>
<dbReference type="GO" id="GO:0005524">
    <property type="term" value="F:ATP binding"/>
    <property type="evidence" value="ECO:0007669"/>
    <property type="project" value="UniProtKB-UniRule"/>
</dbReference>
<evidence type="ECO:0000256" key="21">
    <source>
        <dbReference type="SAM" id="Phobius"/>
    </source>
</evidence>
<evidence type="ECO:0000256" key="4">
    <source>
        <dbReference type="ARBA" id="ARBA00012513"/>
    </source>
</evidence>
<keyword evidence="17" id="KW-0325">Glycoprotein</keyword>
<dbReference type="PANTHER" id="PTHR27007">
    <property type="match status" value="1"/>
</dbReference>
<keyword evidence="14 21" id="KW-1133">Transmembrane helix</keyword>
<organism evidence="24 25">
    <name type="scientific">Saponaria officinalis</name>
    <name type="common">Common soapwort</name>
    <name type="synonym">Lychnis saponaria</name>
    <dbReference type="NCBI Taxonomy" id="3572"/>
    <lineage>
        <taxon>Eukaryota</taxon>
        <taxon>Viridiplantae</taxon>
        <taxon>Streptophyta</taxon>
        <taxon>Embryophyta</taxon>
        <taxon>Tracheophyta</taxon>
        <taxon>Spermatophyta</taxon>
        <taxon>Magnoliopsida</taxon>
        <taxon>eudicotyledons</taxon>
        <taxon>Gunneridae</taxon>
        <taxon>Pentapetalae</taxon>
        <taxon>Caryophyllales</taxon>
        <taxon>Caryophyllaceae</taxon>
        <taxon>Caryophylleae</taxon>
        <taxon>Saponaria</taxon>
    </lineage>
</organism>
<dbReference type="SMART" id="SM00220">
    <property type="entry name" value="S_TKc"/>
    <property type="match status" value="1"/>
</dbReference>
<feature type="chain" id="PRO_5044002159" description="non-specific serine/threonine protein kinase" evidence="22">
    <location>
        <begin position="24"/>
        <end position="663"/>
    </location>
</feature>
<comment type="similarity">
    <text evidence="2">In the N-terminal section; belongs to the leguminous lectin family.</text>
</comment>
<reference evidence="24" key="1">
    <citation type="submission" date="2024-03" db="EMBL/GenBank/DDBJ databases">
        <title>WGS assembly of Saponaria officinalis var. Norfolk2.</title>
        <authorList>
            <person name="Jenkins J."/>
            <person name="Shu S."/>
            <person name="Grimwood J."/>
            <person name="Barry K."/>
            <person name="Goodstein D."/>
            <person name="Schmutz J."/>
            <person name="Leebens-Mack J."/>
            <person name="Osbourn A."/>
        </authorList>
    </citation>
    <scope>NUCLEOTIDE SEQUENCE [LARGE SCALE GENOMIC DNA]</scope>
    <source>
        <strain evidence="24">JIC</strain>
    </source>
</reference>
<keyword evidence="12" id="KW-0418">Kinase</keyword>
<dbReference type="CDD" id="cd06899">
    <property type="entry name" value="lectin_legume_LecRK_Arcelin_ConA"/>
    <property type="match status" value="1"/>
</dbReference>
<evidence type="ECO:0000256" key="2">
    <source>
        <dbReference type="ARBA" id="ARBA00008536"/>
    </source>
</evidence>
<dbReference type="CDD" id="cd14066">
    <property type="entry name" value="STKc_IRAK"/>
    <property type="match status" value="1"/>
</dbReference>
<evidence type="ECO:0000259" key="23">
    <source>
        <dbReference type="PROSITE" id="PS50011"/>
    </source>
</evidence>
<comment type="catalytic activity">
    <reaction evidence="18">
        <text>L-threonyl-[protein] + ATP = O-phospho-L-threonyl-[protein] + ADP + H(+)</text>
        <dbReference type="Rhea" id="RHEA:46608"/>
        <dbReference type="Rhea" id="RHEA-COMP:11060"/>
        <dbReference type="Rhea" id="RHEA-COMP:11605"/>
        <dbReference type="ChEBI" id="CHEBI:15378"/>
        <dbReference type="ChEBI" id="CHEBI:30013"/>
        <dbReference type="ChEBI" id="CHEBI:30616"/>
        <dbReference type="ChEBI" id="CHEBI:61977"/>
        <dbReference type="ChEBI" id="CHEBI:456216"/>
        <dbReference type="EC" id="2.7.11.1"/>
    </reaction>
</comment>
<dbReference type="InterPro" id="IPR017441">
    <property type="entry name" value="Protein_kinase_ATP_BS"/>
</dbReference>
<comment type="caution">
    <text evidence="24">The sequence shown here is derived from an EMBL/GenBank/DDBJ whole genome shotgun (WGS) entry which is preliminary data.</text>
</comment>
<evidence type="ECO:0000313" key="24">
    <source>
        <dbReference type="EMBL" id="KAK9727202.1"/>
    </source>
</evidence>
<evidence type="ECO:0000256" key="7">
    <source>
        <dbReference type="ARBA" id="ARBA00022679"/>
    </source>
</evidence>
<dbReference type="EC" id="2.7.11.1" evidence="4"/>
<dbReference type="InterPro" id="IPR001220">
    <property type="entry name" value="Legume_lectin_dom"/>
</dbReference>
<dbReference type="GO" id="GO:0030246">
    <property type="term" value="F:carbohydrate binding"/>
    <property type="evidence" value="ECO:0007669"/>
    <property type="project" value="UniProtKB-KW"/>
</dbReference>
<evidence type="ECO:0000256" key="5">
    <source>
        <dbReference type="ARBA" id="ARBA00022475"/>
    </source>
</evidence>
<evidence type="ECO:0000256" key="10">
    <source>
        <dbReference type="ARBA" id="ARBA00022734"/>
    </source>
</evidence>
<evidence type="ECO:0000256" key="14">
    <source>
        <dbReference type="ARBA" id="ARBA00022989"/>
    </source>
</evidence>
<dbReference type="EMBL" id="JBDFQZ010000005">
    <property type="protein sequence ID" value="KAK9727202.1"/>
    <property type="molecule type" value="Genomic_DNA"/>
</dbReference>
<evidence type="ECO:0000256" key="11">
    <source>
        <dbReference type="ARBA" id="ARBA00022741"/>
    </source>
</evidence>
<dbReference type="InterPro" id="IPR000719">
    <property type="entry name" value="Prot_kinase_dom"/>
</dbReference>
<keyword evidence="7" id="KW-0808">Transferase</keyword>
<evidence type="ECO:0000256" key="22">
    <source>
        <dbReference type="SAM" id="SignalP"/>
    </source>
</evidence>
<dbReference type="FunFam" id="3.30.200.20:FF:000112">
    <property type="entry name" value="Lectin-domain containing receptor kinase A4.3"/>
    <property type="match status" value="1"/>
</dbReference>
<protein>
    <recommendedName>
        <fullName evidence="4">non-specific serine/threonine protein kinase</fullName>
        <ecNumber evidence="4">2.7.11.1</ecNumber>
    </recommendedName>
</protein>
<comment type="catalytic activity">
    <reaction evidence="19">
        <text>L-seryl-[protein] + ATP = O-phospho-L-seryl-[protein] + ADP + H(+)</text>
        <dbReference type="Rhea" id="RHEA:17989"/>
        <dbReference type="Rhea" id="RHEA-COMP:9863"/>
        <dbReference type="Rhea" id="RHEA-COMP:11604"/>
        <dbReference type="ChEBI" id="CHEBI:15378"/>
        <dbReference type="ChEBI" id="CHEBI:29999"/>
        <dbReference type="ChEBI" id="CHEBI:30616"/>
        <dbReference type="ChEBI" id="CHEBI:83421"/>
        <dbReference type="ChEBI" id="CHEBI:456216"/>
        <dbReference type="EC" id="2.7.11.1"/>
    </reaction>
</comment>
<dbReference type="GO" id="GO:0005886">
    <property type="term" value="C:plasma membrane"/>
    <property type="evidence" value="ECO:0007669"/>
    <property type="project" value="UniProtKB-SubCell"/>
</dbReference>
<feature type="binding site" evidence="20">
    <location>
        <position position="377"/>
    </location>
    <ligand>
        <name>ATP</name>
        <dbReference type="ChEBI" id="CHEBI:30616"/>
    </ligand>
</feature>
<dbReference type="SUPFAM" id="SSF56112">
    <property type="entry name" value="Protein kinase-like (PK-like)"/>
    <property type="match status" value="1"/>
</dbReference>
<keyword evidence="10" id="KW-0430">Lectin</keyword>
<evidence type="ECO:0000256" key="19">
    <source>
        <dbReference type="ARBA" id="ARBA00048679"/>
    </source>
</evidence>
<evidence type="ECO:0000256" key="3">
    <source>
        <dbReference type="ARBA" id="ARBA00010217"/>
    </source>
</evidence>
<feature type="transmembrane region" description="Helical" evidence="21">
    <location>
        <begin position="295"/>
        <end position="315"/>
    </location>
</feature>
<keyword evidence="6" id="KW-0723">Serine/threonine-protein kinase</keyword>
<dbReference type="InterPro" id="IPR011009">
    <property type="entry name" value="Kinase-like_dom_sf"/>
</dbReference>
<evidence type="ECO:0000256" key="1">
    <source>
        <dbReference type="ARBA" id="ARBA00004251"/>
    </source>
</evidence>
<keyword evidence="13 20" id="KW-0067">ATP-binding</keyword>
<dbReference type="Gene3D" id="2.60.120.200">
    <property type="match status" value="1"/>
</dbReference>
<dbReference type="Pfam" id="PF00069">
    <property type="entry name" value="Pkinase"/>
    <property type="match status" value="1"/>
</dbReference>
<dbReference type="Pfam" id="PF00139">
    <property type="entry name" value="Lectin_legB"/>
    <property type="match status" value="1"/>
</dbReference>
<feature type="signal peptide" evidence="22">
    <location>
        <begin position="1"/>
        <end position="23"/>
    </location>
</feature>
<comment type="subcellular location">
    <subcellularLocation>
        <location evidence="1">Cell membrane</location>
        <topology evidence="1">Single-pass type I membrane protein</topology>
    </subcellularLocation>
</comment>
<dbReference type="PROSITE" id="PS50011">
    <property type="entry name" value="PROTEIN_KINASE_DOM"/>
    <property type="match status" value="1"/>
</dbReference>